<sequence length="287" mass="32028">MESKDSLVAQFLRLLKAMPAGVREETPVLADIAELCAGNFVASSAGNLPTKVGVASGASSAGTSYPAGAPGLVRRRLDRRYARIRVVYSELSKLDFKKAKPEAGFEDFVFDQTNFDIYNKIGKDDFNTFFDEGLEDYDDSFYRNNFMMSRSAVRKAIFRWYKPAGEHYSCDTAINPLLLGIMRTIHTSLDFAPLIRQEEAMAECRVIIRFLQDRSTLGEDTLSELDHNFQALYYGLIRSFDKLAITHSDGMVTTLSIHPGESMSGDEPDVLYGTFHPFGKAHTIALS</sequence>
<dbReference type="Proteomes" id="UP000009223">
    <property type="component" value="Chromosome"/>
</dbReference>
<accession>F5YKN4</accession>
<dbReference type="RefSeq" id="WP_015709416.1">
    <property type="nucleotide sequence ID" value="NC_015578.1"/>
</dbReference>
<evidence type="ECO:0000313" key="2">
    <source>
        <dbReference type="Proteomes" id="UP000009223"/>
    </source>
</evidence>
<dbReference type="eggNOG" id="ENOG503251F">
    <property type="taxonomic scope" value="Bacteria"/>
</dbReference>
<protein>
    <submittedName>
        <fullName evidence="1">Uncharacterized protein</fullName>
    </submittedName>
</protein>
<reference evidence="1 2" key="2">
    <citation type="journal article" date="2011" name="ISME J.">
        <title>RNA-seq reveals cooperative metabolic interactions between two termite-gut spirochete species in co-culture.</title>
        <authorList>
            <person name="Rosenthal A.Z."/>
            <person name="Matson E.G."/>
            <person name="Eldar A."/>
            <person name="Leadbetter J.R."/>
        </authorList>
    </citation>
    <scope>NUCLEOTIDE SEQUENCE [LARGE SCALE GENOMIC DNA]</scope>
    <source>
        <strain evidence="2">ATCC BAA-887 / DSM 12427 / ZAS-2</strain>
    </source>
</reference>
<gene>
    <name evidence="1" type="ordered locus">TREPR_0609</name>
</gene>
<dbReference type="STRING" id="545694.TREPR_0609"/>
<reference evidence="2" key="1">
    <citation type="submission" date="2009-12" db="EMBL/GenBank/DDBJ databases">
        <title>Complete sequence of Treponema primitia strain ZAS-2.</title>
        <authorList>
            <person name="Tetu S.G."/>
            <person name="Matson E."/>
            <person name="Ren Q."/>
            <person name="Seshadri R."/>
            <person name="Elbourne L."/>
            <person name="Hassan K.A."/>
            <person name="Durkin A."/>
            <person name="Radune D."/>
            <person name="Mohamoud Y."/>
            <person name="Shay R."/>
            <person name="Jin S."/>
            <person name="Zhang X."/>
            <person name="Lucey K."/>
            <person name="Ballor N.R."/>
            <person name="Ottesen E."/>
            <person name="Rosenthal R."/>
            <person name="Allen A."/>
            <person name="Leadbetter J.R."/>
            <person name="Paulsen I.T."/>
        </authorList>
    </citation>
    <scope>NUCLEOTIDE SEQUENCE [LARGE SCALE GENOMIC DNA]</scope>
    <source>
        <strain evidence="2">ATCC BAA-887 / DSM 12427 / ZAS-2</strain>
    </source>
</reference>
<keyword evidence="2" id="KW-1185">Reference proteome</keyword>
<evidence type="ECO:0000313" key="1">
    <source>
        <dbReference type="EMBL" id="AEF84663.1"/>
    </source>
</evidence>
<proteinExistence type="predicted"/>
<dbReference type="EMBL" id="CP001843">
    <property type="protein sequence ID" value="AEF84663.1"/>
    <property type="molecule type" value="Genomic_DNA"/>
</dbReference>
<dbReference type="AlphaFoldDB" id="F5YKN4"/>
<dbReference type="KEGG" id="tpi:TREPR_0609"/>
<organism evidence="1 2">
    <name type="scientific">Treponema primitia (strain ATCC BAA-887 / DSM 12427 / ZAS-2)</name>
    <dbReference type="NCBI Taxonomy" id="545694"/>
    <lineage>
        <taxon>Bacteria</taxon>
        <taxon>Pseudomonadati</taxon>
        <taxon>Spirochaetota</taxon>
        <taxon>Spirochaetia</taxon>
        <taxon>Spirochaetales</taxon>
        <taxon>Treponemataceae</taxon>
        <taxon>Treponema</taxon>
    </lineage>
</organism>
<name>F5YKN4_TREPZ</name>
<dbReference type="HOGENOM" id="CLU_969563_0_0_12"/>
<dbReference type="OrthoDB" id="9825300at2"/>